<dbReference type="GO" id="GO:0046394">
    <property type="term" value="P:carboxylic acid biosynthetic process"/>
    <property type="evidence" value="ECO:0007669"/>
    <property type="project" value="UniProtKB-ARBA"/>
</dbReference>
<comment type="catalytic activity">
    <reaction evidence="8">
        <text>L-leucine + 2-oxoglutarate = 4-methyl-2-oxopentanoate + L-glutamate</text>
        <dbReference type="Rhea" id="RHEA:18321"/>
        <dbReference type="ChEBI" id="CHEBI:16810"/>
        <dbReference type="ChEBI" id="CHEBI:17865"/>
        <dbReference type="ChEBI" id="CHEBI:29985"/>
        <dbReference type="ChEBI" id="CHEBI:57427"/>
        <dbReference type="EC" id="2.6.1.42"/>
    </reaction>
</comment>
<evidence type="ECO:0000256" key="8">
    <source>
        <dbReference type="ARBA" id="ARBA00049229"/>
    </source>
</evidence>
<accession>A0A1T4MZZ2</accession>
<dbReference type="GO" id="GO:0004084">
    <property type="term" value="F:branched-chain-amino-acid transaminase activity"/>
    <property type="evidence" value="ECO:0007669"/>
    <property type="project" value="UniProtKB-EC"/>
</dbReference>
<dbReference type="Gene3D" id="3.20.10.10">
    <property type="entry name" value="D-amino Acid Aminotransferase, subunit A, domain 2"/>
    <property type="match status" value="1"/>
</dbReference>
<dbReference type="AlphaFoldDB" id="A0A1T4MZZ2"/>
<evidence type="ECO:0000256" key="4">
    <source>
        <dbReference type="ARBA" id="ARBA00009320"/>
    </source>
</evidence>
<dbReference type="Gene3D" id="3.30.470.10">
    <property type="match status" value="1"/>
</dbReference>
<dbReference type="Pfam" id="PF01063">
    <property type="entry name" value="Aminotran_4"/>
    <property type="match status" value="1"/>
</dbReference>
<comment type="pathway">
    <text evidence="3">Amino-acid biosynthesis; L-leucine biosynthesis; L-leucine from 3-methyl-2-oxobutanoate: step 4/4.</text>
</comment>
<evidence type="ECO:0000256" key="5">
    <source>
        <dbReference type="ARBA" id="ARBA00013053"/>
    </source>
</evidence>
<evidence type="ECO:0000256" key="7">
    <source>
        <dbReference type="ARBA" id="ARBA00048798"/>
    </source>
</evidence>
<dbReference type="PANTHER" id="PTHR42743:SF11">
    <property type="entry name" value="AMINODEOXYCHORISMATE LYASE"/>
    <property type="match status" value="1"/>
</dbReference>
<name>A0A1T4MZZ2_9BACT</name>
<dbReference type="OrthoDB" id="9805628at2"/>
<dbReference type="Proteomes" id="UP000190888">
    <property type="component" value="Unassembled WGS sequence"/>
</dbReference>
<protein>
    <recommendedName>
        <fullName evidence="5">branched-chain-amino-acid transaminase</fullName>
        <ecNumber evidence="5">2.6.1.42</ecNumber>
    </recommendedName>
</protein>
<comment type="catalytic activity">
    <reaction evidence="7">
        <text>L-isoleucine + 2-oxoglutarate = (S)-3-methyl-2-oxopentanoate + L-glutamate</text>
        <dbReference type="Rhea" id="RHEA:24801"/>
        <dbReference type="ChEBI" id="CHEBI:16810"/>
        <dbReference type="ChEBI" id="CHEBI:29985"/>
        <dbReference type="ChEBI" id="CHEBI:35146"/>
        <dbReference type="ChEBI" id="CHEBI:58045"/>
        <dbReference type="EC" id="2.6.1.42"/>
    </reaction>
</comment>
<organism evidence="9 10">
    <name type="scientific">Sediminibacterium ginsengisoli</name>
    <dbReference type="NCBI Taxonomy" id="413434"/>
    <lineage>
        <taxon>Bacteria</taxon>
        <taxon>Pseudomonadati</taxon>
        <taxon>Bacteroidota</taxon>
        <taxon>Chitinophagia</taxon>
        <taxon>Chitinophagales</taxon>
        <taxon>Chitinophagaceae</taxon>
        <taxon>Sediminibacterium</taxon>
    </lineage>
</organism>
<evidence type="ECO:0000256" key="6">
    <source>
        <dbReference type="ARBA" id="ARBA00048212"/>
    </source>
</evidence>
<dbReference type="InterPro" id="IPR050571">
    <property type="entry name" value="Class-IV_PLP-Dep_Aminotrnsfr"/>
</dbReference>
<dbReference type="RefSeq" id="WP_078831014.1">
    <property type="nucleotide sequence ID" value="NZ_FUWH01000004.1"/>
</dbReference>
<sequence>MAAADFLFFNGKMLREGSPVLSADNRSFRFGDGCFETIQVAGGRILLFPYHMERLFRSLELLRFDVPVHFDSAYLQEHILQLARKNGHNGRTRIRLTIFRGNGGLYDPENHYPNHVIQSWELPDQWEMNQNGLVTGIFPDARRSCDLYSPLKHNNYLPNAMAALWAKENRLNEAFLLNPYNRIADATIANVFVVKNGSVLTPALSEGAVNGVMRRYLLEQLHKEGIPVAEGQLTAEHLFDASEVFLTNAISGIRWVQQAGQSAYGNELSAFLFNKFIAGGL</sequence>
<comment type="catalytic activity">
    <reaction evidence="6">
        <text>L-valine + 2-oxoglutarate = 3-methyl-2-oxobutanoate + L-glutamate</text>
        <dbReference type="Rhea" id="RHEA:24813"/>
        <dbReference type="ChEBI" id="CHEBI:11851"/>
        <dbReference type="ChEBI" id="CHEBI:16810"/>
        <dbReference type="ChEBI" id="CHEBI:29985"/>
        <dbReference type="ChEBI" id="CHEBI:57762"/>
        <dbReference type="EC" id="2.6.1.42"/>
    </reaction>
</comment>
<reference evidence="9 10" key="1">
    <citation type="submission" date="2017-02" db="EMBL/GenBank/DDBJ databases">
        <authorList>
            <person name="Peterson S.W."/>
        </authorList>
    </citation>
    <scope>NUCLEOTIDE SEQUENCE [LARGE SCALE GENOMIC DNA]</scope>
    <source>
        <strain evidence="9 10">DSM 22335</strain>
    </source>
</reference>
<proteinExistence type="inferred from homology"/>
<dbReference type="EMBL" id="FUWH01000004">
    <property type="protein sequence ID" value="SJZ72424.1"/>
    <property type="molecule type" value="Genomic_DNA"/>
</dbReference>
<dbReference type="InterPro" id="IPR043132">
    <property type="entry name" value="BCAT-like_C"/>
</dbReference>
<dbReference type="EC" id="2.6.1.42" evidence="5"/>
<gene>
    <name evidence="9" type="ORF">SAMN04488132_10423</name>
</gene>
<dbReference type="SUPFAM" id="SSF56752">
    <property type="entry name" value="D-aminoacid aminotransferase-like PLP-dependent enzymes"/>
    <property type="match status" value="1"/>
</dbReference>
<evidence type="ECO:0000256" key="3">
    <source>
        <dbReference type="ARBA" id="ARBA00005072"/>
    </source>
</evidence>
<comment type="pathway">
    <text evidence="2">Amino-acid biosynthesis; L-valine biosynthesis; L-valine from pyruvate: step 4/4.</text>
</comment>
<comment type="pathway">
    <text evidence="1">Amino-acid biosynthesis; L-isoleucine biosynthesis; L-isoleucine from 2-oxobutanoate: step 4/4.</text>
</comment>
<dbReference type="PANTHER" id="PTHR42743">
    <property type="entry name" value="AMINO-ACID AMINOTRANSFERASE"/>
    <property type="match status" value="1"/>
</dbReference>
<evidence type="ECO:0000256" key="1">
    <source>
        <dbReference type="ARBA" id="ARBA00004824"/>
    </source>
</evidence>
<keyword evidence="10" id="KW-1185">Reference proteome</keyword>
<dbReference type="InterPro" id="IPR036038">
    <property type="entry name" value="Aminotransferase-like"/>
</dbReference>
<dbReference type="InterPro" id="IPR043131">
    <property type="entry name" value="BCAT-like_N"/>
</dbReference>
<dbReference type="CDD" id="cd00449">
    <property type="entry name" value="PLPDE_IV"/>
    <property type="match status" value="1"/>
</dbReference>
<keyword evidence="9" id="KW-0808">Transferase</keyword>
<dbReference type="InterPro" id="IPR001544">
    <property type="entry name" value="Aminotrans_IV"/>
</dbReference>
<keyword evidence="9" id="KW-0032">Aminotransferase</keyword>
<comment type="similarity">
    <text evidence="4">Belongs to the class-IV pyridoxal-phosphate-dependent aminotransferase family.</text>
</comment>
<dbReference type="STRING" id="413434.SAMN04488132_10423"/>
<evidence type="ECO:0000313" key="10">
    <source>
        <dbReference type="Proteomes" id="UP000190888"/>
    </source>
</evidence>
<evidence type="ECO:0000313" key="9">
    <source>
        <dbReference type="EMBL" id="SJZ72424.1"/>
    </source>
</evidence>
<evidence type="ECO:0000256" key="2">
    <source>
        <dbReference type="ARBA" id="ARBA00004931"/>
    </source>
</evidence>